<evidence type="ECO:0000313" key="6">
    <source>
        <dbReference type="EMBL" id="MDA0141185.1"/>
    </source>
</evidence>
<comment type="similarity">
    <text evidence="1">Belongs to the LysR transcriptional regulatory family.</text>
</comment>
<dbReference type="CDD" id="cd08414">
    <property type="entry name" value="PBP2_LTTR_aromatics_like"/>
    <property type="match status" value="1"/>
</dbReference>
<organism evidence="6 7">
    <name type="scientific">Solirubrobacter deserti</name>
    <dbReference type="NCBI Taxonomy" id="2282478"/>
    <lineage>
        <taxon>Bacteria</taxon>
        <taxon>Bacillati</taxon>
        <taxon>Actinomycetota</taxon>
        <taxon>Thermoleophilia</taxon>
        <taxon>Solirubrobacterales</taxon>
        <taxon>Solirubrobacteraceae</taxon>
        <taxon>Solirubrobacter</taxon>
    </lineage>
</organism>
<dbReference type="InterPro" id="IPR005119">
    <property type="entry name" value="LysR_subst-bd"/>
</dbReference>
<dbReference type="PROSITE" id="PS50931">
    <property type="entry name" value="HTH_LYSR"/>
    <property type="match status" value="1"/>
</dbReference>
<evidence type="ECO:0000256" key="3">
    <source>
        <dbReference type="ARBA" id="ARBA00023125"/>
    </source>
</evidence>
<dbReference type="SUPFAM" id="SSF53850">
    <property type="entry name" value="Periplasmic binding protein-like II"/>
    <property type="match status" value="1"/>
</dbReference>
<dbReference type="EMBL" id="JAPCID010000051">
    <property type="protein sequence ID" value="MDA0141185.1"/>
    <property type="molecule type" value="Genomic_DNA"/>
</dbReference>
<dbReference type="Pfam" id="PF03466">
    <property type="entry name" value="LysR_substrate"/>
    <property type="match status" value="1"/>
</dbReference>
<dbReference type="InterPro" id="IPR036388">
    <property type="entry name" value="WH-like_DNA-bd_sf"/>
</dbReference>
<dbReference type="SUPFAM" id="SSF46785">
    <property type="entry name" value="Winged helix' DNA-binding domain"/>
    <property type="match status" value="1"/>
</dbReference>
<keyword evidence="4" id="KW-0804">Transcription</keyword>
<dbReference type="Gene3D" id="3.40.190.290">
    <property type="match status" value="1"/>
</dbReference>
<dbReference type="Gene3D" id="3.40.190.10">
    <property type="entry name" value="Periplasmic binding protein-like II"/>
    <property type="match status" value="2"/>
</dbReference>
<evidence type="ECO:0000256" key="2">
    <source>
        <dbReference type="ARBA" id="ARBA00023015"/>
    </source>
</evidence>
<name>A0ABT4RRU9_9ACTN</name>
<comment type="caution">
    <text evidence="6">The sequence shown here is derived from an EMBL/GenBank/DDBJ whole genome shotgun (WGS) entry which is preliminary data.</text>
</comment>
<dbReference type="PANTHER" id="PTHR30346:SF0">
    <property type="entry name" value="HCA OPERON TRANSCRIPTIONAL ACTIVATOR HCAR"/>
    <property type="match status" value="1"/>
</dbReference>
<dbReference type="Proteomes" id="UP001147700">
    <property type="component" value="Unassembled WGS sequence"/>
</dbReference>
<keyword evidence="3" id="KW-0238">DNA-binding</keyword>
<reference evidence="6" key="1">
    <citation type="submission" date="2022-10" db="EMBL/GenBank/DDBJ databases">
        <title>The WGS of Solirubrobacter sp. CPCC 204708.</title>
        <authorList>
            <person name="Jiang Z."/>
        </authorList>
    </citation>
    <scope>NUCLEOTIDE SEQUENCE</scope>
    <source>
        <strain evidence="6">CPCC 204708</strain>
    </source>
</reference>
<evidence type="ECO:0000256" key="1">
    <source>
        <dbReference type="ARBA" id="ARBA00009437"/>
    </source>
</evidence>
<feature type="domain" description="HTH lysR-type" evidence="5">
    <location>
        <begin position="1"/>
        <end position="60"/>
    </location>
</feature>
<dbReference type="RefSeq" id="WP_202956921.1">
    <property type="nucleotide sequence ID" value="NZ_JAPCID010000051.1"/>
</dbReference>
<protein>
    <submittedName>
        <fullName evidence="6">LysR substrate-binding domain-containing protein</fullName>
    </submittedName>
</protein>
<keyword evidence="2" id="KW-0805">Transcription regulation</keyword>
<dbReference type="Gene3D" id="1.10.10.10">
    <property type="entry name" value="Winged helix-like DNA-binding domain superfamily/Winged helix DNA-binding domain"/>
    <property type="match status" value="1"/>
</dbReference>
<evidence type="ECO:0000313" key="7">
    <source>
        <dbReference type="Proteomes" id="UP001147700"/>
    </source>
</evidence>
<dbReference type="PANTHER" id="PTHR30346">
    <property type="entry name" value="TRANSCRIPTIONAL DUAL REGULATOR HCAR-RELATED"/>
    <property type="match status" value="1"/>
</dbReference>
<gene>
    <name evidence="6" type="ORF">OJ962_27050</name>
</gene>
<evidence type="ECO:0000259" key="5">
    <source>
        <dbReference type="PROSITE" id="PS50931"/>
    </source>
</evidence>
<dbReference type="InterPro" id="IPR036390">
    <property type="entry name" value="WH_DNA-bd_sf"/>
</dbReference>
<evidence type="ECO:0000256" key="4">
    <source>
        <dbReference type="ARBA" id="ARBA00023163"/>
    </source>
</evidence>
<accession>A0ABT4RRU9</accession>
<dbReference type="Pfam" id="PF00126">
    <property type="entry name" value="HTH_1"/>
    <property type="match status" value="1"/>
</dbReference>
<dbReference type="InterPro" id="IPR000847">
    <property type="entry name" value="LysR_HTH_N"/>
</dbReference>
<dbReference type="PRINTS" id="PR00039">
    <property type="entry name" value="HTHLYSR"/>
</dbReference>
<keyword evidence="7" id="KW-1185">Reference proteome</keyword>
<proteinExistence type="inferred from homology"/>
<sequence>MDLDLVKLRSFVAVAETLHFGRAAEQLHLAQPALSRQIQALERHLGTPLLDRDRRSVSLTAAGRQLFEDAVPLLAAAEAARRRVQRAARGADRFIVGFRTGVLPTAAVRRFTAAHPEFTVDVIRLEWDEQEDAIRTGRVDVAFVRRPIDERAIRLTPLYAEPRLVALPADHPLARSATLTTGELAGERYLKYLQPVQGADGRTMRLRGVEEKLEYVAAGHGIILLPRSVTEHFRRPDVVYVPVTDAEPDEVLLAYERSRRSTALFAFVEAALLAPRDADDDLQQTT</sequence>